<dbReference type="PANTHER" id="PTHR30627">
    <property type="entry name" value="PEPTIDOGLYCAN D,D-TRANSPEPTIDASE"/>
    <property type="match status" value="1"/>
</dbReference>
<sequence length="456" mass="50393">MFVGLFVLLMGYFVYFNIVKSPSIINSSYNTRQDLFAKKVIRGKIVSSDGKILAQTVVSEDGTESREYPYDNMYAHVVGYASKGKAGLESLMNFNLLTSNAPLMERIIKEFKGVKNTGDNVVTTLDSKLQETAYKALGSNNGAVVVMEADTGRILAMVSKPDYNPNDIDTIWDSLVATDNTEDSSLLNRATQGKYPPGSTFKILTLMEYIRENPDYENYTYECSGKIVIDDSTINCYHNTVHGTEDLYQSFAKSCNSSFANIGLQLNINSLSKLCNEFLFNSTLPYSMVYNKSSFTLTNKAETYDIMQTMIGQGETLVSPLHMALITQTIANNGVMMKPYLVDHTENYDGKVVKKYKDSAYDTIISEKEAAILKDFMQNVVENGTATKLSGQSYTVAGKTGSAEYGNVKGQSHAWFVGFSPVEDSKIVVSIVVEEAGAGSEYAVPIAKKIFDAYYN</sequence>
<dbReference type="SUPFAM" id="SSF56601">
    <property type="entry name" value="beta-lactamase/transpeptidase-like"/>
    <property type="match status" value="1"/>
</dbReference>
<dbReference type="Gene3D" id="3.90.1310.10">
    <property type="entry name" value="Penicillin-binding protein 2a (Domain 2)"/>
    <property type="match status" value="1"/>
</dbReference>
<proteinExistence type="predicted"/>
<dbReference type="InterPro" id="IPR054120">
    <property type="entry name" value="PBPA_dimer"/>
</dbReference>
<dbReference type="Gene3D" id="3.40.710.10">
    <property type="entry name" value="DD-peptidase/beta-lactamase superfamily"/>
    <property type="match status" value="1"/>
</dbReference>
<evidence type="ECO:0000259" key="1">
    <source>
        <dbReference type="Pfam" id="PF00905"/>
    </source>
</evidence>
<dbReference type="EMBL" id="NOKA02000001">
    <property type="protein sequence ID" value="RDY33314.1"/>
    <property type="molecule type" value="Genomic_DNA"/>
</dbReference>
<feature type="domain" description="Penicillin binding protein A dimerisation" evidence="2">
    <location>
        <begin position="42"/>
        <end position="121"/>
    </location>
</feature>
<dbReference type="GO" id="GO:0071555">
    <property type="term" value="P:cell wall organization"/>
    <property type="evidence" value="ECO:0007669"/>
    <property type="project" value="TreeGrafter"/>
</dbReference>
<name>A0A371JKP6_9FIRM</name>
<evidence type="ECO:0000259" key="2">
    <source>
        <dbReference type="Pfam" id="PF21922"/>
    </source>
</evidence>
<comment type="caution">
    <text evidence="3">The sequence shown here is derived from an EMBL/GenBank/DDBJ whole genome shotgun (WGS) entry which is preliminary data.</text>
</comment>
<dbReference type="PANTHER" id="PTHR30627:SF24">
    <property type="entry name" value="PENICILLIN-BINDING PROTEIN 4B"/>
    <property type="match status" value="1"/>
</dbReference>
<dbReference type="InterPro" id="IPR001460">
    <property type="entry name" value="PCN-bd_Tpept"/>
</dbReference>
<dbReference type="InterPro" id="IPR050515">
    <property type="entry name" value="Beta-lactam/transpept"/>
</dbReference>
<gene>
    <name evidence="3" type="ORF">CG710_001330</name>
</gene>
<dbReference type="InterPro" id="IPR036138">
    <property type="entry name" value="PBP_dimer_sf"/>
</dbReference>
<organism evidence="3 4">
    <name type="scientific">Lachnotalea glycerini</name>
    <dbReference type="NCBI Taxonomy" id="1763509"/>
    <lineage>
        <taxon>Bacteria</taxon>
        <taxon>Bacillati</taxon>
        <taxon>Bacillota</taxon>
        <taxon>Clostridia</taxon>
        <taxon>Lachnospirales</taxon>
        <taxon>Lachnospiraceae</taxon>
        <taxon>Lachnotalea</taxon>
    </lineage>
</organism>
<reference evidence="3 4" key="1">
    <citation type="journal article" date="2017" name="Genome Announc.">
        <title>Draft Genome Sequence of a Sporulating and Motile Strain of Lachnotalea glycerini Isolated from Water in Quebec City, Canada.</title>
        <authorList>
            <person name="Maheux A.F."/>
            <person name="Boudreau D.K."/>
            <person name="Berube E."/>
            <person name="Boissinot M."/>
            <person name="Raymond F."/>
            <person name="Brodeur S."/>
            <person name="Corbeil J."/>
            <person name="Isabel S."/>
            <person name="Omar R.F."/>
            <person name="Bergeron M.G."/>
        </authorList>
    </citation>
    <scope>NUCLEOTIDE SEQUENCE [LARGE SCALE GENOMIC DNA]</scope>
    <source>
        <strain evidence="3 4">CCRI-19302</strain>
    </source>
</reference>
<dbReference type="Proteomes" id="UP000216411">
    <property type="component" value="Unassembled WGS sequence"/>
</dbReference>
<dbReference type="Pfam" id="PF00905">
    <property type="entry name" value="Transpeptidase"/>
    <property type="match status" value="1"/>
</dbReference>
<protein>
    <submittedName>
        <fullName evidence="3">Uncharacterized protein</fullName>
    </submittedName>
</protein>
<dbReference type="Pfam" id="PF21922">
    <property type="entry name" value="PBP_dimer_2"/>
    <property type="match status" value="1"/>
</dbReference>
<evidence type="ECO:0000313" key="3">
    <source>
        <dbReference type="EMBL" id="RDY33314.1"/>
    </source>
</evidence>
<dbReference type="GO" id="GO:0005886">
    <property type="term" value="C:plasma membrane"/>
    <property type="evidence" value="ECO:0007669"/>
    <property type="project" value="TreeGrafter"/>
</dbReference>
<dbReference type="InterPro" id="IPR012338">
    <property type="entry name" value="Beta-lactam/transpept-like"/>
</dbReference>
<feature type="domain" description="Penicillin-binding protein transpeptidase" evidence="1">
    <location>
        <begin position="142"/>
        <end position="451"/>
    </location>
</feature>
<accession>A0A371JKP6</accession>
<dbReference type="AlphaFoldDB" id="A0A371JKP6"/>
<dbReference type="GO" id="GO:0008658">
    <property type="term" value="F:penicillin binding"/>
    <property type="evidence" value="ECO:0007669"/>
    <property type="project" value="InterPro"/>
</dbReference>
<dbReference type="GO" id="GO:0071972">
    <property type="term" value="F:peptidoglycan L,D-transpeptidase activity"/>
    <property type="evidence" value="ECO:0007669"/>
    <property type="project" value="TreeGrafter"/>
</dbReference>
<dbReference type="OrthoDB" id="9804124at2"/>
<evidence type="ECO:0000313" key="4">
    <source>
        <dbReference type="Proteomes" id="UP000216411"/>
    </source>
</evidence>
<keyword evidence="4" id="KW-1185">Reference proteome</keyword>
<dbReference type="SUPFAM" id="SSF56519">
    <property type="entry name" value="Penicillin binding protein dimerisation domain"/>
    <property type="match status" value="1"/>
</dbReference>